<dbReference type="SUPFAM" id="SSF56112">
    <property type="entry name" value="Protein kinase-like (PK-like)"/>
    <property type="match status" value="1"/>
</dbReference>
<protein>
    <recommendedName>
        <fullName evidence="1">non-specific serine/threonine protein kinase</fullName>
        <ecNumber evidence="1">2.7.11.1</ecNumber>
    </recommendedName>
</protein>
<dbReference type="PROSITE" id="PS00108">
    <property type="entry name" value="PROTEIN_KINASE_ST"/>
    <property type="match status" value="1"/>
</dbReference>
<reference evidence="15" key="1">
    <citation type="submission" date="2016-04" db="UniProtKB">
        <authorList>
            <consortium name="WormBaseParasite"/>
        </authorList>
    </citation>
    <scope>IDENTIFICATION</scope>
</reference>
<dbReference type="GO" id="GO:0008270">
    <property type="term" value="F:zinc ion binding"/>
    <property type="evidence" value="ECO:0007669"/>
    <property type="project" value="UniProtKB-KW"/>
</dbReference>
<evidence type="ECO:0000256" key="1">
    <source>
        <dbReference type="ARBA" id="ARBA00012513"/>
    </source>
</evidence>
<evidence type="ECO:0000256" key="8">
    <source>
        <dbReference type="ARBA" id="ARBA00048679"/>
    </source>
</evidence>
<dbReference type="InterPro" id="IPR037924">
    <property type="entry name" value="Pelle_death"/>
</dbReference>
<evidence type="ECO:0000259" key="11">
    <source>
        <dbReference type="PROSITE" id="PS50011"/>
    </source>
</evidence>
<gene>
    <name evidence="13" type="ORF">BPAG_LOCUS10010</name>
</gene>
<dbReference type="EMBL" id="UZAD01013172">
    <property type="protein sequence ID" value="VDN91196.1"/>
    <property type="molecule type" value="Genomic_DNA"/>
</dbReference>
<dbReference type="InterPro" id="IPR011009">
    <property type="entry name" value="Kinase-like_dom_sf"/>
</dbReference>
<keyword evidence="3" id="KW-0808">Transferase</keyword>
<dbReference type="EC" id="2.7.11.1" evidence="1"/>
<dbReference type="InterPro" id="IPR051824">
    <property type="entry name" value="LRR_Rcpt-Like_S/T_Kinase"/>
</dbReference>
<sequence length="884" mass="101750">MYVYLLPFTVRKQLAAILDTDNAWELLAFVMPDIENADIRACRDVGSFESPTENLLAIWGSKGNKVIQLYNCLGRAKLVRAMKAVRHLVNPLFYCWEEQCLQSADENSQKSDKAIISRSRCSAKNGDITTPCYKETPSVKCSNNMRWLYQETDTFADSHVIYKTLQNTPCIKYNDIVRITNNFSLENILGSGGYGTVYRGTWEKTEVAVKRIQAVKECGHEKEQIRQSLQELRMLSKYRHDNILPLYAYSLDGPQPCLLYQYMRNGSLFDCLFRKESVVLTWLQRLSIMIGCARALHYLHSVAKNPIIHGDVKSANILLDKHFEPKLGDFGLCRDNFSKLVENLVLNYEKSFIMMVKNLIKYKKCINQDNWRDDDFVTASHVKGTLAYLPQEFLTERVISTKLDVYGYGVVSLEVSTGLKPHVMKRCPQNIVEYVMDHQKSGKNEKILADYQCNFTSDLDAGYFSLILQTGLKCVVQDYRKRPSFREIINTFLYICNSVYLCLMCVYACIKLSRSCIVSENCFSNKDGMNMHNEQNSLISETLPVMHTDSSEQPASVCMEIRMTEDELRRVSSVAFCETCSRTFANKNAFRLHQVKTHNSICGEADSALFHRKRITLQAQKHYLCPVIGCRYNSGRFFNAYKLLHQHFFKVHEEKRFRCDKCKTARFSLQRDLLYHQRKRCLLKGGMSYCSTHTSTLAGMKSCCPEIERCSRKPLMTNHYQNIVSTASENKVTNIVFINVNMLHASRAPSFREIHPKPTFRATKSSQTDYVECYDRSVMCDAGSQTTQWSACELSTSVLHKYNDFHCQTHIARGVEFGTQIYPEDVANDDLNVKHNKTHSDFEFEDVWRHIETQTSTFTGNDARTQTAIDFMDNASMTDWDLLI</sequence>
<dbReference type="Gene3D" id="3.30.200.20">
    <property type="entry name" value="Phosphorylase Kinase, domain 1"/>
    <property type="match status" value="1"/>
</dbReference>
<dbReference type="InterPro" id="IPR008271">
    <property type="entry name" value="Ser/Thr_kinase_AS"/>
</dbReference>
<dbReference type="Pfam" id="PF00069">
    <property type="entry name" value="Pkinase"/>
    <property type="match status" value="1"/>
</dbReference>
<keyword evidence="4 10" id="KW-0547">Nucleotide-binding</keyword>
<evidence type="ECO:0000256" key="3">
    <source>
        <dbReference type="ARBA" id="ARBA00022679"/>
    </source>
</evidence>
<dbReference type="STRING" id="6280.A0A158PRE2"/>
<evidence type="ECO:0000256" key="9">
    <source>
        <dbReference type="PROSITE-ProRule" id="PRU00042"/>
    </source>
</evidence>
<dbReference type="AlphaFoldDB" id="A0A158PRE2"/>
<dbReference type="InterPro" id="IPR017441">
    <property type="entry name" value="Protein_kinase_ATP_BS"/>
</dbReference>
<evidence type="ECO:0000256" key="10">
    <source>
        <dbReference type="PROSITE-ProRule" id="PRU10141"/>
    </source>
</evidence>
<feature type="binding site" evidence="10">
    <location>
        <position position="210"/>
    </location>
    <ligand>
        <name>ATP</name>
        <dbReference type="ChEBI" id="CHEBI:30616"/>
    </ligand>
</feature>
<dbReference type="Gene3D" id="1.10.510.10">
    <property type="entry name" value="Transferase(Phosphotransferase) domain 1"/>
    <property type="match status" value="1"/>
</dbReference>
<dbReference type="PANTHER" id="PTHR48006:SF102">
    <property type="entry name" value="LEUCINE-RICH REPEAT-CONTAINING PROTEIN DDB_G0281931-RELATED"/>
    <property type="match status" value="1"/>
</dbReference>
<evidence type="ECO:0000256" key="4">
    <source>
        <dbReference type="ARBA" id="ARBA00022741"/>
    </source>
</evidence>
<keyword evidence="9" id="KW-0863">Zinc-finger</keyword>
<organism evidence="15">
    <name type="scientific">Brugia pahangi</name>
    <name type="common">Filarial nematode worm</name>
    <dbReference type="NCBI Taxonomy" id="6280"/>
    <lineage>
        <taxon>Eukaryota</taxon>
        <taxon>Metazoa</taxon>
        <taxon>Ecdysozoa</taxon>
        <taxon>Nematoda</taxon>
        <taxon>Chromadorea</taxon>
        <taxon>Rhabditida</taxon>
        <taxon>Spirurina</taxon>
        <taxon>Spiruromorpha</taxon>
        <taxon>Filarioidea</taxon>
        <taxon>Onchocercidae</taxon>
        <taxon>Brugia</taxon>
    </lineage>
</organism>
<dbReference type="Proteomes" id="UP000278627">
    <property type="component" value="Unassembled WGS sequence"/>
</dbReference>
<dbReference type="WBParaSite" id="BPAG_0001004801-mRNA-1">
    <property type="protein sequence ID" value="BPAG_0001004801-mRNA-1"/>
    <property type="gene ID" value="BPAG_0001004801"/>
</dbReference>
<evidence type="ECO:0000313" key="15">
    <source>
        <dbReference type="WBParaSite" id="BPAG_0001004801-mRNA-1"/>
    </source>
</evidence>
<dbReference type="GO" id="GO:0004674">
    <property type="term" value="F:protein serine/threonine kinase activity"/>
    <property type="evidence" value="ECO:0007669"/>
    <property type="project" value="UniProtKB-KW"/>
</dbReference>
<keyword evidence="5" id="KW-0418">Kinase</keyword>
<evidence type="ECO:0000313" key="13">
    <source>
        <dbReference type="EMBL" id="VDN91196.1"/>
    </source>
</evidence>
<reference evidence="13 14" key="2">
    <citation type="submission" date="2018-11" db="EMBL/GenBank/DDBJ databases">
        <authorList>
            <consortium name="Pathogen Informatics"/>
        </authorList>
    </citation>
    <scope>NUCLEOTIDE SEQUENCE [LARGE SCALE GENOMIC DNA]</scope>
</reference>
<dbReference type="PROSITE" id="PS00107">
    <property type="entry name" value="PROTEIN_KINASE_ATP"/>
    <property type="match status" value="1"/>
</dbReference>
<keyword evidence="6 10" id="KW-0067">ATP-binding</keyword>
<dbReference type="SMART" id="SM00220">
    <property type="entry name" value="S_TKc"/>
    <property type="match status" value="1"/>
</dbReference>
<dbReference type="PROSITE" id="PS00028">
    <property type="entry name" value="ZINC_FINGER_C2H2_1"/>
    <property type="match status" value="1"/>
</dbReference>
<dbReference type="InterPro" id="IPR011029">
    <property type="entry name" value="DEATH-like_dom_sf"/>
</dbReference>
<dbReference type="PANTHER" id="PTHR48006">
    <property type="entry name" value="LEUCINE-RICH REPEAT-CONTAINING PROTEIN DDB_G0281931-RELATED"/>
    <property type="match status" value="1"/>
</dbReference>
<dbReference type="GO" id="GO:0005524">
    <property type="term" value="F:ATP binding"/>
    <property type="evidence" value="ECO:0007669"/>
    <property type="project" value="UniProtKB-UniRule"/>
</dbReference>
<accession>A0A158PRE2</accession>
<dbReference type="SMART" id="SM00355">
    <property type="entry name" value="ZnF_C2H2"/>
    <property type="match status" value="3"/>
</dbReference>
<dbReference type="InterPro" id="IPR056545">
    <property type="entry name" value="C2H2_ASCIZ_1st_2nd"/>
</dbReference>
<evidence type="ECO:0000256" key="7">
    <source>
        <dbReference type="ARBA" id="ARBA00047899"/>
    </source>
</evidence>
<dbReference type="CDD" id="cd08307">
    <property type="entry name" value="Death_Pelle"/>
    <property type="match status" value="1"/>
</dbReference>
<feature type="domain" description="C2H2-type" evidence="12">
    <location>
        <begin position="575"/>
        <end position="598"/>
    </location>
</feature>
<comment type="catalytic activity">
    <reaction evidence="7">
        <text>L-threonyl-[protein] + ATP = O-phospho-L-threonyl-[protein] + ADP + H(+)</text>
        <dbReference type="Rhea" id="RHEA:46608"/>
        <dbReference type="Rhea" id="RHEA-COMP:11060"/>
        <dbReference type="Rhea" id="RHEA-COMP:11605"/>
        <dbReference type="ChEBI" id="CHEBI:15378"/>
        <dbReference type="ChEBI" id="CHEBI:30013"/>
        <dbReference type="ChEBI" id="CHEBI:30616"/>
        <dbReference type="ChEBI" id="CHEBI:61977"/>
        <dbReference type="ChEBI" id="CHEBI:456216"/>
        <dbReference type="EC" id="2.7.11.1"/>
    </reaction>
</comment>
<evidence type="ECO:0000256" key="5">
    <source>
        <dbReference type="ARBA" id="ARBA00022777"/>
    </source>
</evidence>
<keyword evidence="2" id="KW-0723">Serine/threonine-protein kinase</keyword>
<keyword evidence="9" id="KW-0862">Zinc</keyword>
<name>A0A158PRE2_BRUPA</name>
<feature type="domain" description="Protein kinase" evidence="11">
    <location>
        <begin position="183"/>
        <end position="493"/>
    </location>
</feature>
<dbReference type="InterPro" id="IPR000719">
    <property type="entry name" value="Prot_kinase_dom"/>
</dbReference>
<dbReference type="SUPFAM" id="SSF47986">
    <property type="entry name" value="DEATH domain"/>
    <property type="match status" value="1"/>
</dbReference>
<dbReference type="Gene3D" id="1.10.533.10">
    <property type="entry name" value="Death Domain, Fas"/>
    <property type="match status" value="1"/>
</dbReference>
<keyword evidence="14" id="KW-1185">Reference proteome</keyword>
<dbReference type="InterPro" id="IPR013087">
    <property type="entry name" value="Znf_C2H2_type"/>
</dbReference>
<keyword evidence="9" id="KW-0479">Metal-binding</keyword>
<dbReference type="Pfam" id="PF24757">
    <property type="entry name" value="C2H2_ASCIZ"/>
    <property type="match status" value="1"/>
</dbReference>
<evidence type="ECO:0000256" key="6">
    <source>
        <dbReference type="ARBA" id="ARBA00022840"/>
    </source>
</evidence>
<dbReference type="PROSITE" id="PS50011">
    <property type="entry name" value="PROTEIN_KINASE_DOM"/>
    <property type="match status" value="1"/>
</dbReference>
<dbReference type="PROSITE" id="PS50157">
    <property type="entry name" value="ZINC_FINGER_C2H2_2"/>
    <property type="match status" value="1"/>
</dbReference>
<comment type="catalytic activity">
    <reaction evidence="8">
        <text>L-seryl-[protein] + ATP = O-phospho-L-seryl-[protein] + ADP + H(+)</text>
        <dbReference type="Rhea" id="RHEA:17989"/>
        <dbReference type="Rhea" id="RHEA-COMP:9863"/>
        <dbReference type="Rhea" id="RHEA-COMP:11604"/>
        <dbReference type="ChEBI" id="CHEBI:15378"/>
        <dbReference type="ChEBI" id="CHEBI:29999"/>
        <dbReference type="ChEBI" id="CHEBI:30616"/>
        <dbReference type="ChEBI" id="CHEBI:83421"/>
        <dbReference type="ChEBI" id="CHEBI:456216"/>
        <dbReference type="EC" id="2.7.11.1"/>
    </reaction>
</comment>
<evidence type="ECO:0000313" key="14">
    <source>
        <dbReference type="Proteomes" id="UP000278627"/>
    </source>
</evidence>
<evidence type="ECO:0000256" key="2">
    <source>
        <dbReference type="ARBA" id="ARBA00022527"/>
    </source>
</evidence>
<evidence type="ECO:0000259" key="12">
    <source>
        <dbReference type="PROSITE" id="PS50157"/>
    </source>
</evidence>
<proteinExistence type="predicted"/>